<comment type="caution">
    <text evidence="2">The sequence shown here is derived from an EMBL/GenBank/DDBJ whole genome shotgun (WGS) entry which is preliminary data.</text>
</comment>
<dbReference type="GO" id="GO:0030170">
    <property type="term" value="F:pyridoxal phosphate binding"/>
    <property type="evidence" value="ECO:0007669"/>
    <property type="project" value="TreeGrafter"/>
</dbReference>
<sequence length="322" mass="35298">MQEMVYYENDEHHLLETLGTSLFHTEDAVATVSAAAGLLALACHLGRPGTLALVPGWICSEVFHVLILAGLRPSPVDVEKDFTMSLQAAERISAKVGAEISLVVYAPFGGHAPDFEDWLKWAQQRQVTLIADLVQSPDLEVWQKIAPRVTAAITSFRSGKPLGASGGGLIAGRQMVIEAARTFFNAGRDRRGRKVSLGVNLSLAAEAAEAARRRLARQVQLCTEWRALTRKKLLAAEAWCLPGWTQSSRALSKIPCLQGPGRPLNPDATYRSSVWRQAVRERFGAVADEPLPNLEALYEKIRVIYINVEQRDSGGYCEGKLL</sequence>
<comment type="similarity">
    <text evidence="1">Belongs to the DegT/DnrJ/EryC1 family.</text>
</comment>
<dbReference type="Pfam" id="PF01041">
    <property type="entry name" value="DegT_DnrJ_EryC1"/>
    <property type="match status" value="1"/>
</dbReference>
<dbReference type="SUPFAM" id="SSF53383">
    <property type="entry name" value="PLP-dependent transferases"/>
    <property type="match status" value="1"/>
</dbReference>
<dbReference type="InterPro" id="IPR015424">
    <property type="entry name" value="PyrdxlP-dep_Trfase"/>
</dbReference>
<proteinExistence type="inferred from homology"/>
<dbReference type="PANTHER" id="PTHR30244:SF34">
    <property type="entry name" value="DTDP-4-AMINO-4,6-DIDEOXYGALACTOSE TRANSAMINASE"/>
    <property type="match status" value="1"/>
</dbReference>
<dbReference type="EMBL" id="BKZV01000003">
    <property type="protein sequence ID" value="GER83922.1"/>
    <property type="molecule type" value="Genomic_DNA"/>
</dbReference>
<dbReference type="InterPro" id="IPR000653">
    <property type="entry name" value="DegT/StrS_aminotransferase"/>
</dbReference>
<accession>A0A5J4KA12</accession>
<keyword evidence="3" id="KW-1185">Reference proteome</keyword>
<dbReference type="PANTHER" id="PTHR30244">
    <property type="entry name" value="TRANSAMINASE"/>
    <property type="match status" value="1"/>
</dbReference>
<keyword evidence="1" id="KW-0663">Pyridoxal phosphate</keyword>
<dbReference type="AlphaFoldDB" id="A0A5J4KA12"/>
<organism evidence="2 3">
    <name type="scientific">Thermogemmatispora aurantia</name>
    <dbReference type="NCBI Taxonomy" id="2045279"/>
    <lineage>
        <taxon>Bacteria</taxon>
        <taxon>Bacillati</taxon>
        <taxon>Chloroflexota</taxon>
        <taxon>Ktedonobacteria</taxon>
        <taxon>Thermogemmatisporales</taxon>
        <taxon>Thermogemmatisporaceae</taxon>
        <taxon>Thermogemmatispora</taxon>
    </lineage>
</organism>
<dbReference type="Proteomes" id="UP000334820">
    <property type="component" value="Unassembled WGS sequence"/>
</dbReference>
<dbReference type="Gene3D" id="3.40.640.10">
    <property type="entry name" value="Type I PLP-dependent aspartate aminotransferase-like (Major domain)"/>
    <property type="match status" value="1"/>
</dbReference>
<evidence type="ECO:0008006" key="4">
    <source>
        <dbReference type="Google" id="ProtNLM"/>
    </source>
</evidence>
<evidence type="ECO:0000313" key="2">
    <source>
        <dbReference type="EMBL" id="GER83922.1"/>
    </source>
</evidence>
<evidence type="ECO:0000313" key="3">
    <source>
        <dbReference type="Proteomes" id="UP000334820"/>
    </source>
</evidence>
<evidence type="ECO:0000256" key="1">
    <source>
        <dbReference type="RuleBase" id="RU004508"/>
    </source>
</evidence>
<dbReference type="GO" id="GO:0008483">
    <property type="term" value="F:transaminase activity"/>
    <property type="evidence" value="ECO:0007669"/>
    <property type="project" value="TreeGrafter"/>
</dbReference>
<gene>
    <name evidence="2" type="ORF">KTAU_25590</name>
</gene>
<reference evidence="2 3" key="1">
    <citation type="journal article" date="2019" name="Int. J. Syst. Evol. Microbiol.">
        <title>Thermogemmatispora aurantia sp. nov. and Thermogemmatispora argillosa sp. nov., within the class Ktedonobacteria, and emended description of the genus Thermogemmatispora.</title>
        <authorList>
            <person name="Zheng Y."/>
            <person name="Wang C.M."/>
            <person name="Sakai Y."/>
            <person name="Abe K."/>
            <person name="Yokota A."/>
            <person name="Yabe S."/>
        </authorList>
    </citation>
    <scope>NUCLEOTIDE SEQUENCE [LARGE SCALE GENOMIC DNA]</scope>
    <source>
        <strain evidence="2 3">A1-2</strain>
    </source>
</reference>
<dbReference type="InterPro" id="IPR015421">
    <property type="entry name" value="PyrdxlP-dep_Trfase_major"/>
</dbReference>
<name>A0A5J4KA12_9CHLR</name>
<protein>
    <recommendedName>
        <fullName evidence="4">DegT/DnrJ/EryC1/StrS aminotransferase family protein</fullName>
    </recommendedName>
</protein>
<dbReference type="GO" id="GO:0000271">
    <property type="term" value="P:polysaccharide biosynthetic process"/>
    <property type="evidence" value="ECO:0007669"/>
    <property type="project" value="TreeGrafter"/>
</dbReference>